<dbReference type="InterPro" id="IPR007110">
    <property type="entry name" value="Ig-like_dom"/>
</dbReference>
<gene>
    <name evidence="2" type="ORF">GSCOC_T00027739001</name>
</gene>
<keyword evidence="3" id="KW-1185">Reference proteome</keyword>
<name>A0A068UJL0_COFCA</name>
<organism evidence="2 3">
    <name type="scientific">Coffea canephora</name>
    <name type="common">Robusta coffee</name>
    <dbReference type="NCBI Taxonomy" id="49390"/>
    <lineage>
        <taxon>Eukaryota</taxon>
        <taxon>Viridiplantae</taxon>
        <taxon>Streptophyta</taxon>
        <taxon>Embryophyta</taxon>
        <taxon>Tracheophyta</taxon>
        <taxon>Spermatophyta</taxon>
        <taxon>Magnoliopsida</taxon>
        <taxon>eudicotyledons</taxon>
        <taxon>Gunneridae</taxon>
        <taxon>Pentapetalae</taxon>
        <taxon>asterids</taxon>
        <taxon>lamiids</taxon>
        <taxon>Gentianales</taxon>
        <taxon>Rubiaceae</taxon>
        <taxon>Ixoroideae</taxon>
        <taxon>Gardenieae complex</taxon>
        <taxon>Bertiereae - Coffeeae clade</taxon>
        <taxon>Coffeeae</taxon>
        <taxon>Coffea</taxon>
    </lineage>
</organism>
<proteinExistence type="predicted"/>
<dbReference type="PANTHER" id="PTHR47149:SF1">
    <property type="entry name" value="F-BOX PROTEIN RMF"/>
    <property type="match status" value="1"/>
</dbReference>
<dbReference type="Pfam" id="PF12937">
    <property type="entry name" value="F-box-like"/>
    <property type="match status" value="1"/>
</dbReference>
<feature type="domain" description="Ig-like" evidence="1">
    <location>
        <begin position="1"/>
        <end position="72"/>
    </location>
</feature>
<dbReference type="Proteomes" id="UP000295252">
    <property type="component" value="Chromosome IV"/>
</dbReference>
<dbReference type="InterPro" id="IPR036047">
    <property type="entry name" value="F-box-like_dom_sf"/>
</dbReference>
<reference evidence="3" key="1">
    <citation type="journal article" date="2014" name="Science">
        <title>The coffee genome provides insight into the convergent evolution of caffeine biosynthesis.</title>
        <authorList>
            <person name="Denoeud F."/>
            <person name="Carretero-Paulet L."/>
            <person name="Dereeper A."/>
            <person name="Droc G."/>
            <person name="Guyot R."/>
            <person name="Pietrella M."/>
            <person name="Zheng C."/>
            <person name="Alberti A."/>
            <person name="Anthony F."/>
            <person name="Aprea G."/>
            <person name="Aury J.M."/>
            <person name="Bento P."/>
            <person name="Bernard M."/>
            <person name="Bocs S."/>
            <person name="Campa C."/>
            <person name="Cenci A."/>
            <person name="Combes M.C."/>
            <person name="Crouzillat D."/>
            <person name="Da Silva C."/>
            <person name="Daddiego L."/>
            <person name="De Bellis F."/>
            <person name="Dussert S."/>
            <person name="Garsmeur O."/>
            <person name="Gayraud T."/>
            <person name="Guignon V."/>
            <person name="Jahn K."/>
            <person name="Jamilloux V."/>
            <person name="Joet T."/>
            <person name="Labadie K."/>
            <person name="Lan T."/>
            <person name="Leclercq J."/>
            <person name="Lepelley M."/>
            <person name="Leroy T."/>
            <person name="Li L.T."/>
            <person name="Librado P."/>
            <person name="Lopez L."/>
            <person name="Munoz A."/>
            <person name="Noel B."/>
            <person name="Pallavicini A."/>
            <person name="Perrotta G."/>
            <person name="Poncet V."/>
            <person name="Pot D."/>
            <person name="Priyono X."/>
            <person name="Rigoreau M."/>
            <person name="Rouard M."/>
            <person name="Rozas J."/>
            <person name="Tranchant-Dubreuil C."/>
            <person name="VanBuren R."/>
            <person name="Zhang Q."/>
            <person name="Andrade A.C."/>
            <person name="Argout X."/>
            <person name="Bertrand B."/>
            <person name="de Kochko A."/>
            <person name="Graziosi G."/>
            <person name="Henry R.J."/>
            <person name="Jayarama X."/>
            <person name="Ming R."/>
            <person name="Nagai C."/>
            <person name="Rounsley S."/>
            <person name="Sankoff D."/>
            <person name="Giuliano G."/>
            <person name="Albert V.A."/>
            <person name="Wincker P."/>
            <person name="Lashermes P."/>
        </authorList>
    </citation>
    <scope>NUCLEOTIDE SEQUENCE [LARGE SCALE GENOMIC DNA]</scope>
    <source>
        <strain evidence="3">cv. DH200-94</strain>
    </source>
</reference>
<sequence>MGKRIRRTKSISCCVSPRSSYLNPHSSFSWYEEDAWTEIAKFLDGKSLLMLALTCRWFYRILMHESIWKYACLRDLQVPDPRQVGFKWTKLYATAFDGSHSYTFRQQEKHIDWMRVGSFLFDSPTALLTENISALPKSTKGETLEKMLQLNGCVVLNDIKTGIWLADLQLVRCPVCDLNTCDGTMQILDARHIELFLCDGYLEGNWDYELLGSHENKKHAAAATGGIFDVKHLNDQSTAEVFNLKSWVAKANDWQPKAIITYHAVAVNTNLQTNEGLHVKYHAMRAGKGGKVIAIRISKQLL</sequence>
<dbReference type="OrthoDB" id="8062037at2759"/>
<dbReference type="PANTHER" id="PTHR47149">
    <property type="entry name" value="F-BOX PROTEIN RMF"/>
    <property type="match status" value="1"/>
</dbReference>
<dbReference type="PhylomeDB" id="A0A068UJL0"/>
<evidence type="ECO:0000313" key="3">
    <source>
        <dbReference type="Proteomes" id="UP000295252"/>
    </source>
</evidence>
<dbReference type="AlphaFoldDB" id="A0A068UJL0"/>
<protein>
    <recommendedName>
        <fullName evidence="1">Ig-like domain-containing protein</fullName>
    </recommendedName>
</protein>
<dbReference type="InterPro" id="IPR001810">
    <property type="entry name" value="F-box_dom"/>
</dbReference>
<dbReference type="Gene3D" id="1.20.1280.50">
    <property type="match status" value="1"/>
</dbReference>
<dbReference type="FunCoup" id="A0A068UJL0">
    <property type="interactions" value="165"/>
</dbReference>
<evidence type="ECO:0000313" key="2">
    <source>
        <dbReference type="EMBL" id="CDP08685.1"/>
    </source>
</evidence>
<dbReference type="STRING" id="49390.A0A068UJL0"/>
<dbReference type="SUPFAM" id="SSF81383">
    <property type="entry name" value="F-box domain"/>
    <property type="match status" value="1"/>
</dbReference>
<dbReference type="PROSITE" id="PS50835">
    <property type="entry name" value="IG_LIKE"/>
    <property type="match status" value="1"/>
</dbReference>
<dbReference type="InParanoid" id="A0A068UJL0"/>
<accession>A0A068UJL0</accession>
<dbReference type="GO" id="GO:0061458">
    <property type="term" value="P:reproductive system development"/>
    <property type="evidence" value="ECO:0007669"/>
    <property type="project" value="TreeGrafter"/>
</dbReference>
<dbReference type="GO" id="GO:0005634">
    <property type="term" value="C:nucleus"/>
    <property type="evidence" value="ECO:0007669"/>
    <property type="project" value="TreeGrafter"/>
</dbReference>
<dbReference type="OMA" id="CELNTCD"/>
<dbReference type="Gramene" id="CDP08685">
    <property type="protein sequence ID" value="CDP08685"/>
    <property type="gene ID" value="GSCOC_T00027739001"/>
</dbReference>
<evidence type="ECO:0000259" key="1">
    <source>
        <dbReference type="PROSITE" id="PS50835"/>
    </source>
</evidence>
<dbReference type="EMBL" id="HG739119">
    <property type="protein sequence ID" value="CDP08685.1"/>
    <property type="molecule type" value="Genomic_DNA"/>
</dbReference>